<keyword evidence="9" id="KW-0524">Neurogenesis</keyword>
<evidence type="ECO:0000256" key="15">
    <source>
        <dbReference type="ARBA" id="ARBA00023273"/>
    </source>
</evidence>
<dbReference type="PROSITE" id="PS50011">
    <property type="entry name" value="PROTEIN_KINASE_DOM"/>
    <property type="match status" value="1"/>
</dbReference>
<evidence type="ECO:0000256" key="10">
    <source>
        <dbReference type="ARBA" id="ARBA00022989"/>
    </source>
</evidence>
<evidence type="ECO:0000256" key="6">
    <source>
        <dbReference type="ARBA" id="ARBA00022729"/>
    </source>
</evidence>
<gene>
    <name evidence="21" type="ORF">MSPICULIGERA_LOCUS15033</name>
</gene>
<dbReference type="Gene3D" id="2.60.120.1190">
    <property type="match status" value="1"/>
</dbReference>
<sequence length="730" mass="82637">MENGQINGSQVKASSSYDDESTGPQNSRIRTTLGGGAWCPKNQINITSTEWLQITFPTEMLITAVETQGRDHNGEGAEFAQAYRIEYLRPSLDGWARYRDGAGKETIPGNTDPRSSVHRELDGPIIAKQIRFVPISNRTRTVCMRVEVYGCPYTGRVLQYSVAEGSVADGLSMKDHSYDGKISPENILFGGVGKLFDGKTGEDDFEKFPNAWMGWRADEHRQIELNFTFTEQMNMSMISIYTSNFYKHGAEIFSTASVYFSQNGIHYSSRSVAIEQIPDKQFDSARWLRIPIPNRIAKYLKIEIRPNPEAHWLLISEVQFVMSPVLYEWDDHSAAIQEEYNAIQVIEGTYTSNNYVLERYWPDPEDHSMAIFIVSMFIILTSICSAGCCIWRLLMKKRTPRVSPSTYEMARDNAHNILLEKIPMDGEYADPDFSIATNCDSRMPLLGAYRDFGSPGSVMRRFSSPSTVSQYADYGEVYVHTSPEIDPSQLQFVRKLDGEVRNAKLCQLERRLVVVKSLDNCEDVRRELQYLGALKHPNVLEMIGVSTGQPFFCVLEYAENGKLDEYFKKMERVDTQTVLSTVVNIVAGLAYLESRSIILSHLAAHTCLVDKDGNPKITRMGHPSQIFDERCCSNSEMVRWMAPEAKTEGTQTQKSNVYSFGVLCWELFGGCREKPPVRGPGAYYLPPPLLMPDITLHNTVAGLCLAENPDNRKMFNYIHLHLQTILSTYI</sequence>
<dbReference type="CDD" id="cd00057">
    <property type="entry name" value="FA58C"/>
    <property type="match status" value="1"/>
</dbReference>
<dbReference type="AlphaFoldDB" id="A0AA36CWR1"/>
<dbReference type="PANTHER" id="PTHR24418">
    <property type="entry name" value="TYROSINE-PROTEIN KINASE"/>
    <property type="match status" value="1"/>
</dbReference>
<dbReference type="InterPro" id="IPR048525">
    <property type="entry name" value="DDR1-2_DS-like"/>
</dbReference>
<feature type="transmembrane region" description="Helical" evidence="18">
    <location>
        <begin position="369"/>
        <end position="394"/>
    </location>
</feature>
<evidence type="ECO:0000256" key="3">
    <source>
        <dbReference type="ARBA" id="ARBA00004489"/>
    </source>
</evidence>
<evidence type="ECO:0000256" key="14">
    <source>
        <dbReference type="ARBA" id="ARBA00023180"/>
    </source>
</evidence>
<keyword evidence="7" id="KW-0547">Nucleotide-binding</keyword>
<accession>A0AA36CWR1</accession>
<protein>
    <submittedName>
        <fullName evidence="21">Uncharacterized protein</fullName>
    </submittedName>
</protein>
<dbReference type="GO" id="GO:0004672">
    <property type="term" value="F:protein kinase activity"/>
    <property type="evidence" value="ECO:0007669"/>
    <property type="project" value="InterPro"/>
</dbReference>
<dbReference type="Proteomes" id="UP001177023">
    <property type="component" value="Unassembled WGS sequence"/>
</dbReference>
<dbReference type="GO" id="GO:0008045">
    <property type="term" value="P:motor neuron axon guidance"/>
    <property type="evidence" value="ECO:0007669"/>
    <property type="project" value="UniProtKB-ARBA"/>
</dbReference>
<proteinExistence type="inferred from homology"/>
<evidence type="ECO:0000256" key="11">
    <source>
        <dbReference type="ARBA" id="ARBA00023136"/>
    </source>
</evidence>
<feature type="domain" description="Protein kinase" evidence="19">
    <location>
        <begin position="463"/>
        <end position="722"/>
    </location>
</feature>
<evidence type="ECO:0000256" key="7">
    <source>
        <dbReference type="ARBA" id="ARBA00022741"/>
    </source>
</evidence>
<dbReference type="PROSITE" id="PS01285">
    <property type="entry name" value="FA58C_1"/>
    <property type="match status" value="1"/>
</dbReference>
<dbReference type="InterPro" id="IPR011009">
    <property type="entry name" value="Kinase-like_dom_sf"/>
</dbReference>
<dbReference type="FunFam" id="2.60.120.260:FF:000007">
    <property type="entry name" value="Discoidin domain receptor tyrosine kinase 1"/>
    <property type="match status" value="1"/>
</dbReference>
<dbReference type="InterPro" id="IPR008979">
    <property type="entry name" value="Galactose-bd-like_sf"/>
</dbReference>
<feature type="non-terminal residue" evidence="21">
    <location>
        <position position="1"/>
    </location>
</feature>
<organism evidence="21 22">
    <name type="scientific">Mesorhabditis spiculigera</name>
    <dbReference type="NCBI Taxonomy" id="96644"/>
    <lineage>
        <taxon>Eukaryota</taxon>
        <taxon>Metazoa</taxon>
        <taxon>Ecdysozoa</taxon>
        <taxon>Nematoda</taxon>
        <taxon>Chromadorea</taxon>
        <taxon>Rhabditida</taxon>
        <taxon>Rhabditina</taxon>
        <taxon>Rhabditomorpha</taxon>
        <taxon>Rhabditoidea</taxon>
        <taxon>Rhabditidae</taxon>
        <taxon>Mesorhabditinae</taxon>
        <taxon>Mesorhabditis</taxon>
    </lineage>
</organism>
<evidence type="ECO:0000259" key="20">
    <source>
        <dbReference type="PROSITE" id="PS50022"/>
    </source>
</evidence>
<evidence type="ECO:0000256" key="16">
    <source>
        <dbReference type="ARBA" id="ARBA00061639"/>
    </source>
</evidence>
<dbReference type="InterPro" id="IPR000421">
    <property type="entry name" value="FA58C"/>
</dbReference>
<keyword evidence="13" id="KW-0675">Receptor</keyword>
<evidence type="ECO:0000313" key="21">
    <source>
        <dbReference type="EMBL" id="CAJ0576746.1"/>
    </source>
</evidence>
<comment type="caution">
    <text evidence="21">The sequence shown here is derived from an EMBL/GenBank/DDBJ whole genome shotgun (WGS) entry which is preliminary data.</text>
</comment>
<keyword evidence="4" id="KW-1003">Cell membrane</keyword>
<dbReference type="SUPFAM" id="SSF56112">
    <property type="entry name" value="Protein kinase-like (PK-like)"/>
    <property type="match status" value="1"/>
</dbReference>
<dbReference type="Gene3D" id="2.60.120.260">
    <property type="entry name" value="Galactose-binding domain-like"/>
    <property type="match status" value="1"/>
</dbReference>
<feature type="domain" description="F5/8 type C" evidence="20">
    <location>
        <begin position="1"/>
        <end position="151"/>
    </location>
</feature>
<evidence type="ECO:0000256" key="17">
    <source>
        <dbReference type="SAM" id="MobiDB-lite"/>
    </source>
</evidence>
<feature type="compositionally biased region" description="Polar residues" evidence="17">
    <location>
        <begin position="1"/>
        <end position="30"/>
    </location>
</feature>
<dbReference type="SUPFAM" id="SSF49785">
    <property type="entry name" value="Galactose-binding domain-like"/>
    <property type="match status" value="1"/>
</dbReference>
<dbReference type="Pfam" id="PF21114">
    <property type="entry name" value="DDR1-2_DS-like"/>
    <property type="match status" value="1"/>
</dbReference>
<evidence type="ECO:0000256" key="2">
    <source>
        <dbReference type="ARBA" id="ARBA00004484"/>
    </source>
</evidence>
<feature type="region of interest" description="Disordered" evidence="17">
    <location>
        <begin position="1"/>
        <end position="34"/>
    </location>
</feature>
<dbReference type="EMBL" id="CATQJA010002645">
    <property type="protein sequence ID" value="CAJ0576746.1"/>
    <property type="molecule type" value="Genomic_DNA"/>
</dbReference>
<dbReference type="PROSITE" id="PS01286">
    <property type="entry name" value="FA58C_2"/>
    <property type="match status" value="1"/>
</dbReference>
<dbReference type="GO" id="GO:0005886">
    <property type="term" value="C:plasma membrane"/>
    <property type="evidence" value="ECO:0007669"/>
    <property type="project" value="UniProtKB-SubCell"/>
</dbReference>
<keyword evidence="5 18" id="KW-0812">Transmembrane</keyword>
<evidence type="ECO:0000256" key="5">
    <source>
        <dbReference type="ARBA" id="ARBA00022692"/>
    </source>
</evidence>
<evidence type="ECO:0000256" key="8">
    <source>
        <dbReference type="ARBA" id="ARBA00022840"/>
    </source>
</evidence>
<dbReference type="InterPro" id="IPR000719">
    <property type="entry name" value="Prot_kinase_dom"/>
</dbReference>
<dbReference type="Pfam" id="PF00754">
    <property type="entry name" value="F5_F8_type_C"/>
    <property type="match status" value="1"/>
</dbReference>
<dbReference type="SMART" id="SM00231">
    <property type="entry name" value="FA58C"/>
    <property type="match status" value="1"/>
</dbReference>
<keyword evidence="22" id="KW-1185">Reference proteome</keyword>
<evidence type="ECO:0000256" key="1">
    <source>
        <dbReference type="ARBA" id="ARBA00004251"/>
    </source>
</evidence>
<evidence type="ECO:0000313" key="22">
    <source>
        <dbReference type="Proteomes" id="UP001177023"/>
    </source>
</evidence>
<keyword evidence="14" id="KW-0325">Glycoprotein</keyword>
<name>A0AA36CWR1_9BILA</name>
<evidence type="ECO:0000259" key="19">
    <source>
        <dbReference type="PROSITE" id="PS50011"/>
    </source>
</evidence>
<reference evidence="21" key="1">
    <citation type="submission" date="2023-06" db="EMBL/GenBank/DDBJ databases">
        <authorList>
            <person name="Delattre M."/>
        </authorList>
    </citation>
    <scope>NUCLEOTIDE SEQUENCE</scope>
    <source>
        <strain evidence="21">AF72</strain>
    </source>
</reference>
<keyword evidence="10 18" id="KW-1133">Transmembrane helix</keyword>
<evidence type="ECO:0000256" key="4">
    <source>
        <dbReference type="ARBA" id="ARBA00022475"/>
    </source>
</evidence>
<keyword evidence="12" id="KW-1015">Disulfide bond</keyword>
<dbReference type="Pfam" id="PF07714">
    <property type="entry name" value="PK_Tyr_Ser-Thr"/>
    <property type="match status" value="1"/>
</dbReference>
<dbReference type="InterPro" id="IPR001245">
    <property type="entry name" value="Ser-Thr/Tyr_kinase_cat_dom"/>
</dbReference>
<evidence type="ECO:0000256" key="12">
    <source>
        <dbReference type="ARBA" id="ARBA00023157"/>
    </source>
</evidence>
<dbReference type="GO" id="GO:0005524">
    <property type="term" value="F:ATP binding"/>
    <property type="evidence" value="ECO:0007669"/>
    <property type="project" value="UniProtKB-KW"/>
</dbReference>
<keyword evidence="6" id="KW-0732">Signal</keyword>
<keyword evidence="15" id="KW-0966">Cell projection</keyword>
<comment type="similarity">
    <text evidence="16">Belongs to the protein kinase superfamily. Tyr protein kinase family. Insulin receptor subfamily.</text>
</comment>
<comment type="subcellular location">
    <subcellularLocation>
        <location evidence="1">Cell membrane</location>
        <topology evidence="1">Single-pass type I membrane protein</topology>
    </subcellularLocation>
    <subcellularLocation>
        <location evidence="3">Cell projection</location>
        <location evidence="3">Axon</location>
    </subcellularLocation>
    <subcellularLocation>
        <location evidence="2">Perikaryon</location>
    </subcellularLocation>
</comment>
<evidence type="ECO:0000256" key="18">
    <source>
        <dbReference type="SAM" id="Phobius"/>
    </source>
</evidence>
<dbReference type="GO" id="GO:0048680">
    <property type="term" value="P:positive regulation of axon regeneration"/>
    <property type="evidence" value="ECO:0007669"/>
    <property type="project" value="UniProtKB-ARBA"/>
</dbReference>
<dbReference type="InterPro" id="IPR050198">
    <property type="entry name" value="Non-receptor_tyrosine_kinases"/>
</dbReference>
<keyword evidence="8" id="KW-0067">ATP-binding</keyword>
<dbReference type="GO" id="GO:0030424">
    <property type="term" value="C:axon"/>
    <property type="evidence" value="ECO:0007669"/>
    <property type="project" value="UniProtKB-SubCell"/>
</dbReference>
<evidence type="ECO:0000256" key="9">
    <source>
        <dbReference type="ARBA" id="ARBA00022902"/>
    </source>
</evidence>
<dbReference type="PROSITE" id="PS50022">
    <property type="entry name" value="FA58C_3"/>
    <property type="match status" value="1"/>
</dbReference>
<keyword evidence="11 18" id="KW-0472">Membrane</keyword>
<evidence type="ECO:0000256" key="13">
    <source>
        <dbReference type="ARBA" id="ARBA00023170"/>
    </source>
</evidence>
<dbReference type="Gene3D" id="1.10.510.10">
    <property type="entry name" value="Transferase(Phosphotransferase) domain 1"/>
    <property type="match status" value="1"/>
</dbReference>
<dbReference type="GO" id="GO:0043204">
    <property type="term" value="C:perikaryon"/>
    <property type="evidence" value="ECO:0007669"/>
    <property type="project" value="UniProtKB-SubCell"/>
</dbReference>